<dbReference type="Pfam" id="PF01391">
    <property type="entry name" value="Collagen"/>
    <property type="match status" value="1"/>
</dbReference>
<evidence type="ECO:0000256" key="2">
    <source>
        <dbReference type="SAM" id="MobiDB-lite"/>
    </source>
</evidence>
<feature type="region of interest" description="Disordered" evidence="2">
    <location>
        <begin position="82"/>
        <end position="142"/>
    </location>
</feature>
<proteinExistence type="predicted"/>
<reference evidence="4" key="1">
    <citation type="submission" date="2025-08" db="UniProtKB">
        <authorList>
            <consortium name="RefSeq"/>
        </authorList>
    </citation>
    <scope>IDENTIFICATION</scope>
    <source>
        <tissue evidence="4">Tentacle</tissue>
    </source>
</reference>
<keyword evidence="1" id="KW-0175">Coiled coil</keyword>
<dbReference type="RefSeq" id="XP_031551752.1">
    <property type="nucleotide sequence ID" value="XM_031695892.1"/>
</dbReference>
<dbReference type="PANTHER" id="PTHR24637">
    <property type="entry name" value="COLLAGEN"/>
    <property type="match status" value="1"/>
</dbReference>
<dbReference type="KEGG" id="aten:116289020"/>
<sequence length="242" mass="25448">MTTAEKMQSNSPLLRTVQEIKSNVTELRTLMKTKPVENNSITSSLTTALAAIRRMEEKVKLLERKMDEQTLMIVKLQTQMGSSNGTISGVVGPPGPRGPEGPRGLTGPEGPPGRDGTQGPAGARGIQGPKGHPGYNGTQGIPGEPGSGNLTACVYQVAKSAGATAGNSAKTEVGIPEPRDQRIVGATCSTNDAEVSILSSEVSQVTNMRIYKCMCSGSSGLIPSANTPMYCYIHYWICPLIS</sequence>
<name>A0A6P8HGP4_ACTTE</name>
<dbReference type="GeneID" id="116289020"/>
<protein>
    <submittedName>
        <fullName evidence="4">Collectin-12-like isoform X1</fullName>
    </submittedName>
</protein>
<dbReference type="AlphaFoldDB" id="A0A6P8HGP4"/>
<evidence type="ECO:0000256" key="1">
    <source>
        <dbReference type="SAM" id="Coils"/>
    </source>
</evidence>
<keyword evidence="3" id="KW-1185">Reference proteome</keyword>
<accession>A0A6P8HGP4</accession>
<organism evidence="3 4">
    <name type="scientific">Actinia tenebrosa</name>
    <name type="common">Australian red waratah sea anemone</name>
    <dbReference type="NCBI Taxonomy" id="6105"/>
    <lineage>
        <taxon>Eukaryota</taxon>
        <taxon>Metazoa</taxon>
        <taxon>Cnidaria</taxon>
        <taxon>Anthozoa</taxon>
        <taxon>Hexacorallia</taxon>
        <taxon>Actiniaria</taxon>
        <taxon>Actiniidae</taxon>
        <taxon>Actinia</taxon>
    </lineage>
</organism>
<feature type="coiled-coil region" evidence="1">
    <location>
        <begin position="45"/>
        <end position="79"/>
    </location>
</feature>
<dbReference type="Proteomes" id="UP000515163">
    <property type="component" value="Unplaced"/>
</dbReference>
<dbReference type="OrthoDB" id="10072310at2759"/>
<dbReference type="InterPro" id="IPR008160">
    <property type="entry name" value="Collagen"/>
</dbReference>
<gene>
    <name evidence="4" type="primary">LOC116289020</name>
</gene>
<evidence type="ECO:0000313" key="4">
    <source>
        <dbReference type="RefSeq" id="XP_031551752.1"/>
    </source>
</evidence>
<evidence type="ECO:0000313" key="3">
    <source>
        <dbReference type="Proteomes" id="UP000515163"/>
    </source>
</evidence>
<dbReference type="InParanoid" id="A0A6P8HGP4"/>